<dbReference type="InterPro" id="IPR036322">
    <property type="entry name" value="WD40_repeat_dom_sf"/>
</dbReference>
<accession>A2DE95</accession>
<dbReference type="PANTHER" id="PTHR19848">
    <property type="entry name" value="WD40 REPEAT PROTEIN"/>
    <property type="match status" value="1"/>
</dbReference>
<dbReference type="Proteomes" id="UP000001542">
    <property type="component" value="Unassembled WGS sequence"/>
</dbReference>
<gene>
    <name evidence="4" type="ORF">TVAG_166880</name>
</gene>
<feature type="repeat" description="WD" evidence="3">
    <location>
        <begin position="313"/>
        <end position="354"/>
    </location>
</feature>
<dbReference type="InterPro" id="IPR001680">
    <property type="entry name" value="WD40_rpt"/>
</dbReference>
<dbReference type="PROSITE" id="PS50294">
    <property type="entry name" value="WD_REPEATS_REGION"/>
    <property type="match status" value="1"/>
</dbReference>
<dbReference type="InParanoid" id="A2DE95"/>
<dbReference type="PROSITE" id="PS50082">
    <property type="entry name" value="WD_REPEATS_2"/>
    <property type="match status" value="2"/>
</dbReference>
<dbReference type="VEuPathDB" id="TrichDB:TVAG_166880"/>
<dbReference type="KEGG" id="tva:5466861"/>
<evidence type="ECO:0000313" key="5">
    <source>
        <dbReference type="Proteomes" id="UP000001542"/>
    </source>
</evidence>
<dbReference type="VEuPathDB" id="TrichDB:TVAGG3_0175820"/>
<name>A2DE95_TRIV3</name>
<organism evidence="4 5">
    <name type="scientific">Trichomonas vaginalis (strain ATCC PRA-98 / G3)</name>
    <dbReference type="NCBI Taxonomy" id="412133"/>
    <lineage>
        <taxon>Eukaryota</taxon>
        <taxon>Metamonada</taxon>
        <taxon>Parabasalia</taxon>
        <taxon>Trichomonadida</taxon>
        <taxon>Trichomonadidae</taxon>
        <taxon>Trichomonas</taxon>
    </lineage>
</organism>
<protein>
    <submittedName>
        <fullName evidence="4">Uncharacterized protein</fullName>
    </submittedName>
</protein>
<dbReference type="InterPro" id="IPR015943">
    <property type="entry name" value="WD40/YVTN_repeat-like_dom_sf"/>
</dbReference>
<sequence length="393" mass="43432">MSKRQKSFLGLDVLTKAILEQQAKISSLTEVKNSCLICVKQFQDDITELKSCLLKFKTAMNSKAVLHAQIPLSNESQPTLKLLRNYIVQFSITSQIPMNDVLCSVKYSKNGAYFAFSTYLKLFLYDANKNECIQAVSLPFDTSKAYEKATRDVVFSPDSKYLVVCAADFSIFAFNVPMLTHAATIQKSSEAAAAIAFFNDGKRLITTNKNGVINLWSLPQFELIKSVKFAKNQNIVSVLITNGDSSVIVLASNSDICFYDSNLAQEPQIVSAESTFVYSGALSRSSTYLCIAAQDPNAKLFNLVGKFRLEKNLVGHTDYIIGVEFSPDGKLVFTASKDETIRVWDVETGEMLATLTCHHNTVFAVSHHPTRNQIISCSGDGSICITSYTIVNK</sequence>
<keyword evidence="5" id="KW-1185">Reference proteome</keyword>
<evidence type="ECO:0000256" key="3">
    <source>
        <dbReference type="PROSITE-ProRule" id="PRU00221"/>
    </source>
</evidence>
<dbReference type="EMBL" id="DS113191">
    <property type="protein sequence ID" value="EAY21313.1"/>
    <property type="molecule type" value="Genomic_DNA"/>
</dbReference>
<dbReference type="SUPFAM" id="SSF50978">
    <property type="entry name" value="WD40 repeat-like"/>
    <property type="match status" value="1"/>
</dbReference>
<evidence type="ECO:0000256" key="1">
    <source>
        <dbReference type="ARBA" id="ARBA00022574"/>
    </source>
</evidence>
<dbReference type="Pfam" id="PF00400">
    <property type="entry name" value="WD40"/>
    <property type="match status" value="3"/>
</dbReference>
<dbReference type="SMART" id="SM00320">
    <property type="entry name" value="WD40"/>
    <property type="match status" value="5"/>
</dbReference>
<reference evidence="4" key="1">
    <citation type="submission" date="2006-10" db="EMBL/GenBank/DDBJ databases">
        <authorList>
            <person name="Amadeo P."/>
            <person name="Zhao Q."/>
            <person name="Wortman J."/>
            <person name="Fraser-Liggett C."/>
            <person name="Carlton J."/>
        </authorList>
    </citation>
    <scope>NUCLEOTIDE SEQUENCE</scope>
    <source>
        <strain evidence="4">G3</strain>
    </source>
</reference>
<feature type="repeat" description="WD" evidence="3">
    <location>
        <begin position="185"/>
        <end position="226"/>
    </location>
</feature>
<keyword evidence="2" id="KW-0677">Repeat</keyword>
<dbReference type="PANTHER" id="PTHR19848:SF8">
    <property type="entry name" value="F-BOX AND WD REPEAT DOMAIN CONTAINING 7"/>
    <property type="match status" value="1"/>
</dbReference>
<dbReference type="PROSITE" id="PS00678">
    <property type="entry name" value="WD_REPEATS_1"/>
    <property type="match status" value="1"/>
</dbReference>
<proteinExistence type="predicted"/>
<dbReference type="STRING" id="5722.A2DE95"/>
<dbReference type="RefSeq" id="XP_001582299.1">
    <property type="nucleotide sequence ID" value="XM_001582249.1"/>
</dbReference>
<dbReference type="InterPro" id="IPR019775">
    <property type="entry name" value="WD40_repeat_CS"/>
</dbReference>
<dbReference type="AlphaFoldDB" id="A2DE95"/>
<dbReference type="SMR" id="A2DE95"/>
<evidence type="ECO:0000313" key="4">
    <source>
        <dbReference type="EMBL" id="EAY21313.1"/>
    </source>
</evidence>
<dbReference type="Gene3D" id="2.130.10.10">
    <property type="entry name" value="YVTN repeat-like/Quinoprotein amine dehydrogenase"/>
    <property type="match status" value="2"/>
</dbReference>
<reference evidence="4" key="2">
    <citation type="journal article" date="2007" name="Science">
        <title>Draft genome sequence of the sexually transmitted pathogen Trichomonas vaginalis.</title>
        <authorList>
            <person name="Carlton J.M."/>
            <person name="Hirt R.P."/>
            <person name="Silva J.C."/>
            <person name="Delcher A.L."/>
            <person name="Schatz M."/>
            <person name="Zhao Q."/>
            <person name="Wortman J.R."/>
            <person name="Bidwell S.L."/>
            <person name="Alsmark U.C.M."/>
            <person name="Besteiro S."/>
            <person name="Sicheritz-Ponten T."/>
            <person name="Noel C.J."/>
            <person name="Dacks J.B."/>
            <person name="Foster P.G."/>
            <person name="Simillion C."/>
            <person name="Van de Peer Y."/>
            <person name="Miranda-Saavedra D."/>
            <person name="Barton G.J."/>
            <person name="Westrop G.D."/>
            <person name="Mueller S."/>
            <person name="Dessi D."/>
            <person name="Fiori P.L."/>
            <person name="Ren Q."/>
            <person name="Paulsen I."/>
            <person name="Zhang H."/>
            <person name="Bastida-Corcuera F.D."/>
            <person name="Simoes-Barbosa A."/>
            <person name="Brown M.T."/>
            <person name="Hayes R.D."/>
            <person name="Mukherjee M."/>
            <person name="Okumura C.Y."/>
            <person name="Schneider R."/>
            <person name="Smith A.J."/>
            <person name="Vanacova S."/>
            <person name="Villalvazo M."/>
            <person name="Haas B.J."/>
            <person name="Pertea M."/>
            <person name="Feldblyum T.V."/>
            <person name="Utterback T.R."/>
            <person name="Shu C.L."/>
            <person name="Osoegawa K."/>
            <person name="de Jong P.J."/>
            <person name="Hrdy I."/>
            <person name="Horvathova L."/>
            <person name="Zubacova Z."/>
            <person name="Dolezal P."/>
            <person name="Malik S.B."/>
            <person name="Logsdon J.M. Jr."/>
            <person name="Henze K."/>
            <person name="Gupta A."/>
            <person name="Wang C.C."/>
            <person name="Dunne R.L."/>
            <person name="Upcroft J.A."/>
            <person name="Upcroft P."/>
            <person name="White O."/>
            <person name="Salzberg S.L."/>
            <person name="Tang P."/>
            <person name="Chiu C.-H."/>
            <person name="Lee Y.-S."/>
            <person name="Embley T.M."/>
            <person name="Coombs G.H."/>
            <person name="Mottram J.C."/>
            <person name="Tachezy J."/>
            <person name="Fraser-Liggett C.M."/>
            <person name="Johnson P.J."/>
        </authorList>
    </citation>
    <scope>NUCLEOTIDE SEQUENCE [LARGE SCALE GENOMIC DNA]</scope>
    <source>
        <strain evidence="4">G3</strain>
    </source>
</reference>
<dbReference type="OrthoDB" id="538223at2759"/>
<evidence type="ECO:0000256" key="2">
    <source>
        <dbReference type="ARBA" id="ARBA00022737"/>
    </source>
</evidence>
<keyword evidence="1 3" id="KW-0853">WD repeat</keyword>
<dbReference type="eggNOG" id="KOG0266">
    <property type="taxonomic scope" value="Eukaryota"/>
</dbReference>